<protein>
    <submittedName>
        <fullName evidence="3">Putative membrane protein (DUF2078)</fullName>
    </submittedName>
</protein>
<proteinExistence type="predicted"/>
<organism evidence="3 4">
    <name type="scientific">Desulfosporosinus acidiphilus (strain DSM 22704 / JCM 16185 / SJ4)</name>
    <dbReference type="NCBI Taxonomy" id="646529"/>
    <lineage>
        <taxon>Bacteria</taxon>
        <taxon>Bacillati</taxon>
        <taxon>Bacillota</taxon>
        <taxon>Clostridia</taxon>
        <taxon>Eubacteriales</taxon>
        <taxon>Desulfitobacteriaceae</taxon>
        <taxon>Desulfosporosinus</taxon>
    </lineage>
</organism>
<feature type="domain" description="SHOCT" evidence="2">
    <location>
        <begin position="54"/>
        <end position="80"/>
    </location>
</feature>
<dbReference type="HOGENOM" id="CLU_159099_2_1_9"/>
<accession>I4D7H9</accession>
<dbReference type="AlphaFoldDB" id="I4D7H9"/>
<dbReference type="InterPro" id="IPR018649">
    <property type="entry name" value="SHOCT"/>
</dbReference>
<reference evidence="3 4" key="1">
    <citation type="journal article" date="2012" name="J. Bacteriol.">
        <title>Complete genome sequences of Desulfosporosinus orientis DSM765T, Desulfosporosinus youngiae DSM17734T, Desulfosporosinus meridiei DSM13257T, and Desulfosporosinus acidiphilus DSM22704T.</title>
        <authorList>
            <person name="Pester M."/>
            <person name="Brambilla E."/>
            <person name="Alazard D."/>
            <person name="Rattei T."/>
            <person name="Weinmaier T."/>
            <person name="Han J."/>
            <person name="Lucas S."/>
            <person name="Lapidus A."/>
            <person name="Cheng J.F."/>
            <person name="Goodwin L."/>
            <person name="Pitluck S."/>
            <person name="Peters L."/>
            <person name="Ovchinnikova G."/>
            <person name="Teshima H."/>
            <person name="Detter J.C."/>
            <person name="Han C.S."/>
            <person name="Tapia R."/>
            <person name="Land M.L."/>
            <person name="Hauser L."/>
            <person name="Kyrpides N.C."/>
            <person name="Ivanova N.N."/>
            <person name="Pagani I."/>
            <person name="Huntmann M."/>
            <person name="Wei C.L."/>
            <person name="Davenport K.W."/>
            <person name="Daligault H."/>
            <person name="Chain P.S."/>
            <person name="Chen A."/>
            <person name="Mavromatis K."/>
            <person name="Markowitz V."/>
            <person name="Szeto E."/>
            <person name="Mikhailova N."/>
            <person name="Pati A."/>
            <person name="Wagner M."/>
            <person name="Woyke T."/>
            <person name="Ollivier B."/>
            <person name="Klenk H.P."/>
            <person name="Spring S."/>
            <person name="Loy A."/>
        </authorList>
    </citation>
    <scope>NUCLEOTIDE SEQUENCE [LARGE SCALE GENOMIC DNA]</scope>
    <source>
        <strain evidence="4">DSM 22704 / JCM 16185 / SJ4</strain>
    </source>
</reference>
<keyword evidence="4" id="KW-1185">Reference proteome</keyword>
<dbReference type="EMBL" id="CP003639">
    <property type="protein sequence ID" value="AFM41753.1"/>
    <property type="molecule type" value="Genomic_DNA"/>
</dbReference>
<evidence type="ECO:0000313" key="4">
    <source>
        <dbReference type="Proteomes" id="UP000002892"/>
    </source>
</evidence>
<dbReference type="OrthoDB" id="2456654at2"/>
<dbReference type="KEGG" id="dai:Desaci_2839"/>
<evidence type="ECO:0000313" key="3">
    <source>
        <dbReference type="EMBL" id="AFM41753.1"/>
    </source>
</evidence>
<evidence type="ECO:0000256" key="1">
    <source>
        <dbReference type="SAM" id="Phobius"/>
    </source>
</evidence>
<dbReference type="eggNOG" id="COG3462">
    <property type="taxonomic scope" value="Bacteria"/>
</dbReference>
<gene>
    <name evidence="3" type="ordered locus">Desaci_2839</name>
</gene>
<dbReference type="RefSeq" id="WP_014827747.1">
    <property type="nucleotide sequence ID" value="NC_018068.1"/>
</dbReference>
<keyword evidence="1" id="KW-0812">Transmembrane</keyword>
<keyword evidence="1" id="KW-1133">Transmembrane helix</keyword>
<evidence type="ECO:0000259" key="2">
    <source>
        <dbReference type="Pfam" id="PF09851"/>
    </source>
</evidence>
<dbReference type="STRING" id="646529.Desaci_2839"/>
<dbReference type="Proteomes" id="UP000002892">
    <property type="component" value="Chromosome"/>
</dbReference>
<sequence>MLRFGLLGGGLMGLGLLSVAIHLIIWVFLIMMVVRIFRGHSHRPNVVTRQSDYALEILRERFAQGEIDGEEFNRRKHDLLS</sequence>
<keyword evidence="1" id="KW-0472">Membrane</keyword>
<dbReference type="Pfam" id="PF09851">
    <property type="entry name" value="SHOCT"/>
    <property type="match status" value="1"/>
</dbReference>
<feature type="transmembrane region" description="Helical" evidence="1">
    <location>
        <begin position="12"/>
        <end position="34"/>
    </location>
</feature>
<name>I4D7H9_DESAJ</name>